<proteinExistence type="predicted"/>
<organism evidence="4 5">
    <name type="scientific">Noviherbaspirillum galbum</name>
    <dbReference type="NCBI Taxonomy" id="2709383"/>
    <lineage>
        <taxon>Bacteria</taxon>
        <taxon>Pseudomonadati</taxon>
        <taxon>Pseudomonadota</taxon>
        <taxon>Betaproteobacteria</taxon>
        <taxon>Burkholderiales</taxon>
        <taxon>Oxalobacteraceae</taxon>
        <taxon>Noviherbaspirillum</taxon>
    </lineage>
</organism>
<dbReference type="AlphaFoldDB" id="A0A6B3SZ82"/>
<dbReference type="GO" id="GO:0007165">
    <property type="term" value="P:signal transduction"/>
    <property type="evidence" value="ECO:0007669"/>
    <property type="project" value="InterPro"/>
</dbReference>
<dbReference type="NCBIfam" id="NF038263">
    <property type="entry name" value="prot_phos_SiaA"/>
    <property type="match status" value="1"/>
</dbReference>
<dbReference type="Proteomes" id="UP000482155">
    <property type="component" value="Unassembled WGS sequence"/>
</dbReference>
<dbReference type="InterPro" id="IPR052016">
    <property type="entry name" value="Bact_Sigma-Reg"/>
</dbReference>
<keyword evidence="1" id="KW-0378">Hydrolase</keyword>
<dbReference type="Gene3D" id="3.60.40.10">
    <property type="entry name" value="PPM-type phosphatase domain"/>
    <property type="match status" value="1"/>
</dbReference>
<evidence type="ECO:0000256" key="1">
    <source>
        <dbReference type="ARBA" id="ARBA00022801"/>
    </source>
</evidence>
<dbReference type="PANTHER" id="PTHR43156">
    <property type="entry name" value="STAGE II SPORULATION PROTEIN E-RELATED"/>
    <property type="match status" value="1"/>
</dbReference>
<gene>
    <name evidence="4" type="ORF">G3574_22095</name>
</gene>
<dbReference type="EMBL" id="JAAIVB010000075">
    <property type="protein sequence ID" value="NEX63779.1"/>
    <property type="molecule type" value="Genomic_DNA"/>
</dbReference>
<evidence type="ECO:0000313" key="4">
    <source>
        <dbReference type="EMBL" id="NEX63779.1"/>
    </source>
</evidence>
<evidence type="ECO:0000259" key="3">
    <source>
        <dbReference type="PROSITE" id="PS50885"/>
    </source>
</evidence>
<evidence type="ECO:0000256" key="2">
    <source>
        <dbReference type="SAM" id="Phobius"/>
    </source>
</evidence>
<sequence length="671" mass="74040">MRRALGLREKSVIALVGTSLLVLALAALIGWKALQSVRSHLGAAYTRNFTLLNRERMVAPVMRELALSLRLARSEAIRQWMETDQDPVAGARALREAESFRQDFTDHSYFLIAAGSRNYYFNDTRAPFSAQPRYQLKADDPNDAWFFNSMRSSQAFNINVDPDTKLGLTKVWFNVQVLDGDRRLGLAGTGLDLSEFLHRFIVTAEEGVTPMIIDRNGAIQAHPDNKRIAFNSGTQATGADTSLFGLLQRAHDADDARAAMDAAYRNPGSAELFSARMADREQLVAVSYIPELKWYTLTAVDLDAANLIDSSLLKWVVLAGLALIGIIMAAYVYALNRLVMRPLFKLKHSAQEIANGNYSITLPAGRRDELGALTGAFRVMADKVRRHTAELEDTVRERTRELVHANKEMAAAHKKIQDSIAYASLIQRAILPDRQLEAAFGEDHFVLWRPRDTVGGDFYVYREVAGGCLIGVFDCAGHGVPGAFMTMLARAAVDQAIEEIGAGDPAGILRRAGHVFNTMLQVDGRQRDIVTMMDAGLAHVDRDARKVVFAGAGISLHWGDGGDSGTVAGTRRSLGERESAQFVNEMVDLTPERTFYLATDGILDQAGGDKGFGFGNSRFVAMLRRHATLPLQRQPGAFASTLAEYQGDHPQRDDITVIAFRFARQQGHPWN</sequence>
<dbReference type="PROSITE" id="PS50885">
    <property type="entry name" value="HAMP"/>
    <property type="match status" value="1"/>
</dbReference>
<name>A0A6B3SZ82_9BURK</name>
<evidence type="ECO:0000313" key="5">
    <source>
        <dbReference type="Proteomes" id="UP000482155"/>
    </source>
</evidence>
<keyword evidence="5" id="KW-1185">Reference proteome</keyword>
<feature type="transmembrane region" description="Helical" evidence="2">
    <location>
        <begin position="312"/>
        <end position="335"/>
    </location>
</feature>
<dbReference type="Pfam" id="PF07228">
    <property type="entry name" value="SpoIIE"/>
    <property type="match status" value="1"/>
</dbReference>
<dbReference type="InterPro" id="IPR036457">
    <property type="entry name" value="PPM-type-like_dom_sf"/>
</dbReference>
<dbReference type="Gene3D" id="6.10.340.10">
    <property type="match status" value="1"/>
</dbReference>
<accession>A0A6B3SZ82</accession>
<dbReference type="GO" id="GO:0016791">
    <property type="term" value="F:phosphatase activity"/>
    <property type="evidence" value="ECO:0007669"/>
    <property type="project" value="TreeGrafter"/>
</dbReference>
<keyword evidence="2" id="KW-0812">Transmembrane</keyword>
<keyword evidence="2" id="KW-1133">Transmembrane helix</keyword>
<dbReference type="CDD" id="cd06225">
    <property type="entry name" value="HAMP"/>
    <property type="match status" value="1"/>
</dbReference>
<dbReference type="PANTHER" id="PTHR43156:SF9">
    <property type="entry name" value="HAMP DOMAIN-CONTAINING PROTEIN"/>
    <property type="match status" value="1"/>
</dbReference>
<dbReference type="InterPro" id="IPR003660">
    <property type="entry name" value="HAMP_dom"/>
</dbReference>
<dbReference type="Pfam" id="PF00672">
    <property type="entry name" value="HAMP"/>
    <property type="match status" value="1"/>
</dbReference>
<protein>
    <submittedName>
        <fullName evidence="4">SpoIIE family protein phosphatase</fullName>
    </submittedName>
</protein>
<comment type="caution">
    <text evidence="4">The sequence shown here is derived from an EMBL/GenBank/DDBJ whole genome shotgun (WGS) entry which is preliminary data.</text>
</comment>
<reference evidence="4 5" key="1">
    <citation type="submission" date="2020-02" db="EMBL/GenBank/DDBJ databases">
        <authorList>
            <person name="Kim M.K."/>
        </authorList>
    </citation>
    <scope>NUCLEOTIDE SEQUENCE [LARGE SCALE GENOMIC DNA]</scope>
    <source>
        <strain evidence="4 5">17J57-3</strain>
    </source>
</reference>
<feature type="transmembrane region" description="Helical" evidence="2">
    <location>
        <begin position="12"/>
        <end position="31"/>
    </location>
</feature>
<dbReference type="GO" id="GO:0016020">
    <property type="term" value="C:membrane"/>
    <property type="evidence" value="ECO:0007669"/>
    <property type="project" value="InterPro"/>
</dbReference>
<dbReference type="SUPFAM" id="SSF158472">
    <property type="entry name" value="HAMP domain-like"/>
    <property type="match status" value="1"/>
</dbReference>
<dbReference type="SMART" id="SM00304">
    <property type="entry name" value="HAMP"/>
    <property type="match status" value="1"/>
</dbReference>
<dbReference type="InterPro" id="IPR001932">
    <property type="entry name" value="PPM-type_phosphatase-like_dom"/>
</dbReference>
<feature type="domain" description="HAMP" evidence="3">
    <location>
        <begin position="337"/>
        <end position="389"/>
    </location>
</feature>
<keyword evidence="2" id="KW-0472">Membrane</keyword>
<dbReference type="SMART" id="SM00331">
    <property type="entry name" value="PP2C_SIG"/>
    <property type="match status" value="1"/>
</dbReference>
<dbReference type="SUPFAM" id="SSF81606">
    <property type="entry name" value="PP2C-like"/>
    <property type="match status" value="1"/>
</dbReference>